<organism evidence="8 9">
    <name type="scientific">Paludisphaera borealis</name>
    <dbReference type="NCBI Taxonomy" id="1387353"/>
    <lineage>
        <taxon>Bacteria</taxon>
        <taxon>Pseudomonadati</taxon>
        <taxon>Planctomycetota</taxon>
        <taxon>Planctomycetia</taxon>
        <taxon>Isosphaerales</taxon>
        <taxon>Isosphaeraceae</taxon>
        <taxon>Paludisphaera</taxon>
    </lineage>
</organism>
<evidence type="ECO:0000256" key="6">
    <source>
        <dbReference type="SAM" id="MobiDB-lite"/>
    </source>
</evidence>
<dbReference type="PROSITE" id="PS50011">
    <property type="entry name" value="PROTEIN_KINASE_DOM"/>
    <property type="match status" value="1"/>
</dbReference>
<dbReference type="Gene3D" id="1.10.510.10">
    <property type="entry name" value="Transferase(Phosphotransferase) domain 1"/>
    <property type="match status" value="1"/>
</dbReference>
<evidence type="ECO:0000256" key="5">
    <source>
        <dbReference type="PROSITE-ProRule" id="PRU10141"/>
    </source>
</evidence>
<proteinExistence type="predicted"/>
<dbReference type="PROSITE" id="PS00107">
    <property type="entry name" value="PROTEIN_KINASE_ATP"/>
    <property type="match status" value="1"/>
</dbReference>
<dbReference type="InterPro" id="IPR000719">
    <property type="entry name" value="Prot_kinase_dom"/>
</dbReference>
<dbReference type="STRING" id="1387353.BSF38_01795"/>
<evidence type="ECO:0000259" key="7">
    <source>
        <dbReference type="PROSITE" id="PS50011"/>
    </source>
</evidence>
<dbReference type="Pfam" id="PF00069">
    <property type="entry name" value="Pkinase"/>
    <property type="match status" value="1"/>
</dbReference>
<evidence type="ECO:0000256" key="1">
    <source>
        <dbReference type="ARBA" id="ARBA00022679"/>
    </source>
</evidence>
<evidence type="ECO:0000313" key="9">
    <source>
        <dbReference type="Proteomes" id="UP000186309"/>
    </source>
</evidence>
<feature type="region of interest" description="Disordered" evidence="6">
    <location>
        <begin position="43"/>
        <end position="68"/>
    </location>
</feature>
<dbReference type="GO" id="GO:0005524">
    <property type="term" value="F:ATP binding"/>
    <property type="evidence" value="ECO:0007669"/>
    <property type="project" value="UniProtKB-UniRule"/>
</dbReference>
<dbReference type="EC" id="2.7.11.1" evidence="8"/>
<sequence>MSEGSRVAKAALVMDDRIQAAIHVAEAAVEAIVDPEATIMHTPNGAARSTTRRPAPAVGQPTSSDAPDELVGRTLAQYRIDEHLGSGSMARVYKAWHLGLERTCALKIIDPRLVARTPKVRDQFWAEARAAANLVHPHVVTIHNVGSDAGYHFIEMEYVPGSVSLRDSFVKQGPFEPARSARLIRQVLQALEAAHKAGMVHRDVKPANVLLTPEGNAKLADFGLVQRRTKVSRSGQTLAGTPTFMAPELFSGTSASPQSDIYAVGVMFYYLLSGRIPFSSERIGKLIRLHQTEPVPDIRKIVPGMNDHLAEIIKRCLAKSPADRYASADELGEELQLIIHHLRDTESLVRQSVEGLDCFVQGGRDTFRIMIPQPGDRLQEVMVEVNEGEQGKNERFLSVFSVCGPADPAYFSYALALNTRLTYGSLSIRYVLGAPMFVMSRTFLRDRVRTQDLRDAILEIARSSDRIEMQMTRLDLY</sequence>
<dbReference type="SUPFAM" id="SSF56112">
    <property type="entry name" value="Protein kinase-like (PK-like)"/>
    <property type="match status" value="1"/>
</dbReference>
<feature type="domain" description="Protein kinase" evidence="7">
    <location>
        <begin position="78"/>
        <end position="338"/>
    </location>
</feature>
<dbReference type="InterPro" id="IPR011009">
    <property type="entry name" value="Kinase-like_dom_sf"/>
</dbReference>
<dbReference type="OrthoDB" id="6111975at2"/>
<dbReference type="InterPro" id="IPR017441">
    <property type="entry name" value="Protein_kinase_ATP_BS"/>
</dbReference>
<keyword evidence="1 8" id="KW-0808">Transferase</keyword>
<dbReference type="Gene3D" id="3.30.200.20">
    <property type="entry name" value="Phosphorylase Kinase, domain 1"/>
    <property type="match status" value="1"/>
</dbReference>
<evidence type="ECO:0000313" key="8">
    <source>
        <dbReference type="EMBL" id="APW60327.1"/>
    </source>
</evidence>
<evidence type="ECO:0000256" key="3">
    <source>
        <dbReference type="ARBA" id="ARBA00022777"/>
    </source>
</evidence>
<dbReference type="PANTHER" id="PTHR43289:SF6">
    <property type="entry name" value="SERINE_THREONINE-PROTEIN KINASE NEKL-3"/>
    <property type="match status" value="1"/>
</dbReference>
<evidence type="ECO:0000256" key="2">
    <source>
        <dbReference type="ARBA" id="ARBA00022741"/>
    </source>
</evidence>
<dbReference type="InterPro" id="IPR008271">
    <property type="entry name" value="Ser/Thr_kinase_AS"/>
</dbReference>
<name>A0A1U7CN24_9BACT</name>
<dbReference type="KEGG" id="pbor:BSF38_01795"/>
<dbReference type="Proteomes" id="UP000186309">
    <property type="component" value="Chromosome"/>
</dbReference>
<keyword evidence="4 5" id="KW-0067">ATP-binding</keyword>
<dbReference type="CDD" id="cd14014">
    <property type="entry name" value="STKc_PknB_like"/>
    <property type="match status" value="1"/>
</dbReference>
<dbReference type="SMART" id="SM00220">
    <property type="entry name" value="S_TKc"/>
    <property type="match status" value="1"/>
</dbReference>
<protein>
    <submittedName>
        <fullName evidence="8">Serine/threonine-protein kinase PK-1</fullName>
        <ecNumber evidence="8">2.7.11.1</ecNumber>
    </submittedName>
</protein>
<feature type="binding site" evidence="5">
    <location>
        <position position="107"/>
    </location>
    <ligand>
        <name>ATP</name>
        <dbReference type="ChEBI" id="CHEBI:30616"/>
    </ligand>
</feature>
<dbReference type="PROSITE" id="PS00108">
    <property type="entry name" value="PROTEIN_KINASE_ST"/>
    <property type="match status" value="1"/>
</dbReference>
<gene>
    <name evidence="8" type="primary">spk1_1</name>
    <name evidence="8" type="ORF">BSF38_01795</name>
</gene>
<reference evidence="9" key="1">
    <citation type="submission" date="2016-12" db="EMBL/GenBank/DDBJ databases">
        <title>Comparative genomics of four Isosphaeraceae planctomycetes: a common pool of plasmids and glycoside hydrolase genes.</title>
        <authorList>
            <person name="Ivanova A."/>
        </authorList>
    </citation>
    <scope>NUCLEOTIDE SEQUENCE [LARGE SCALE GENOMIC DNA]</scope>
    <source>
        <strain evidence="9">PX4</strain>
    </source>
</reference>
<keyword evidence="9" id="KW-1185">Reference proteome</keyword>
<dbReference type="GO" id="GO:0004674">
    <property type="term" value="F:protein serine/threonine kinase activity"/>
    <property type="evidence" value="ECO:0007669"/>
    <property type="project" value="UniProtKB-EC"/>
</dbReference>
<accession>A0A1U7CN24</accession>
<evidence type="ECO:0000256" key="4">
    <source>
        <dbReference type="ARBA" id="ARBA00022840"/>
    </source>
</evidence>
<dbReference type="PANTHER" id="PTHR43289">
    <property type="entry name" value="MITOGEN-ACTIVATED PROTEIN KINASE KINASE KINASE 20-RELATED"/>
    <property type="match status" value="1"/>
</dbReference>
<dbReference type="EMBL" id="CP019082">
    <property type="protein sequence ID" value="APW60327.1"/>
    <property type="molecule type" value="Genomic_DNA"/>
</dbReference>
<feature type="compositionally biased region" description="Low complexity" evidence="6">
    <location>
        <begin position="46"/>
        <end position="57"/>
    </location>
</feature>
<keyword evidence="2 5" id="KW-0547">Nucleotide-binding</keyword>
<keyword evidence="3 8" id="KW-0418">Kinase</keyword>
<dbReference type="AlphaFoldDB" id="A0A1U7CN24"/>